<organism evidence="1 2">
    <name type="scientific">Linum tenue</name>
    <dbReference type="NCBI Taxonomy" id="586396"/>
    <lineage>
        <taxon>Eukaryota</taxon>
        <taxon>Viridiplantae</taxon>
        <taxon>Streptophyta</taxon>
        <taxon>Embryophyta</taxon>
        <taxon>Tracheophyta</taxon>
        <taxon>Spermatophyta</taxon>
        <taxon>Magnoliopsida</taxon>
        <taxon>eudicotyledons</taxon>
        <taxon>Gunneridae</taxon>
        <taxon>Pentapetalae</taxon>
        <taxon>rosids</taxon>
        <taxon>fabids</taxon>
        <taxon>Malpighiales</taxon>
        <taxon>Linaceae</taxon>
        <taxon>Linum</taxon>
    </lineage>
</organism>
<proteinExistence type="predicted"/>
<name>A0AAV0N8R7_9ROSI</name>
<accession>A0AAV0N8R7</accession>
<protein>
    <submittedName>
        <fullName evidence="1">Uncharacterized protein</fullName>
    </submittedName>
</protein>
<comment type="caution">
    <text evidence="1">The sequence shown here is derived from an EMBL/GenBank/DDBJ whole genome shotgun (WGS) entry which is preliminary data.</text>
</comment>
<evidence type="ECO:0000313" key="1">
    <source>
        <dbReference type="EMBL" id="CAI0454781.1"/>
    </source>
</evidence>
<dbReference type="Proteomes" id="UP001154282">
    <property type="component" value="Unassembled WGS sequence"/>
</dbReference>
<reference evidence="1" key="1">
    <citation type="submission" date="2022-08" db="EMBL/GenBank/DDBJ databases">
        <authorList>
            <person name="Gutierrez-Valencia J."/>
        </authorList>
    </citation>
    <scope>NUCLEOTIDE SEQUENCE</scope>
</reference>
<gene>
    <name evidence="1" type="ORF">LITE_LOCUS32105</name>
</gene>
<sequence>MKHNSARYAGWIIVEGLTYLDSNGIMDCISSTRSGRQNMKSNLKIDIWDVHSFRHAVVESRTPIQGSRLFGESYKATGPCNPVKFGYASNRIRRSHVYMLNLV</sequence>
<keyword evidence="2" id="KW-1185">Reference proteome</keyword>
<evidence type="ECO:0000313" key="2">
    <source>
        <dbReference type="Proteomes" id="UP001154282"/>
    </source>
</evidence>
<dbReference type="EMBL" id="CAMGYJ010000008">
    <property type="protein sequence ID" value="CAI0454781.1"/>
    <property type="molecule type" value="Genomic_DNA"/>
</dbReference>
<dbReference type="AlphaFoldDB" id="A0AAV0N8R7"/>